<evidence type="ECO:0000256" key="15">
    <source>
        <dbReference type="PROSITE-ProRule" id="PRU00117"/>
    </source>
</evidence>
<dbReference type="Pfam" id="PF00098">
    <property type="entry name" value="zf-CCHC"/>
    <property type="match status" value="2"/>
</dbReference>
<feature type="domain" description="CCHC-type" evidence="19">
    <location>
        <begin position="301"/>
        <end position="316"/>
    </location>
</feature>
<evidence type="ECO:0000256" key="14">
    <source>
        <dbReference type="PROSITE-ProRule" id="PRU00047"/>
    </source>
</evidence>
<dbReference type="SUPFAM" id="SSF54791">
    <property type="entry name" value="Eukaryotic type KH-domain (KH-domain type I)"/>
    <property type="match status" value="1"/>
</dbReference>
<sequence length="523" mass="56197">MSWRQNLGQTGANTIPLGTRRRFGGDEGPEPDGAPESGKRGRSPERREPELNPDGTKKRRKKNRWGDASENKAAGLMNLPTAITAPMTAEQLDAYVTHLRIEEISQKLRINDVVPADGDRSPSPPPQYDNFGRRVNTREYRYRKKLEDERHKLIEKAMKIIPSYHPPSDYRRPTKTQEKVYVPVNDYPEINFIGLLIGPRGNTLKKMENESQAKIAIRGKGSVKEGKGKSDAAHASNQDEDLHCLIMADTEEKVNKAKQLIHNVIETAASIPEGQNELKRNQLRELAALNGTLRDDENQACQNCGEIGHRKYDCPQARNFTANIICRVCGNAGHMARDCPDRARGSDWRNGPTRPRIGGQDDDYEKLMNELGGAPSTEPARQIGWNGGAGAPPSGPSGGQKPWERGPSGAPPPWAAGGNRAPPSGPTGAPPPWAAGGNRGGYDGGFSGGRGYDQGPPGGAPWAQQSSGGMPPWQAAQASGGPPPWQAGGSSGYGGGAPGVAPWQQVPPPPPADDVPPPPPPPA</sequence>
<keyword evidence="11 16" id="KW-0508">mRNA splicing</keyword>
<dbReference type="GO" id="GO:0005829">
    <property type="term" value="C:cytosol"/>
    <property type="evidence" value="ECO:0007669"/>
    <property type="project" value="UniProtKB-ARBA"/>
</dbReference>
<keyword evidence="5 16" id="KW-0479">Metal-binding</keyword>
<feature type="compositionally biased region" description="Gly residues" evidence="18">
    <location>
        <begin position="437"/>
        <end position="452"/>
    </location>
</feature>
<keyword evidence="4 16" id="KW-0507">mRNA processing</keyword>
<dbReference type="InterPro" id="IPR032570">
    <property type="entry name" value="SF1-HH"/>
</dbReference>
<evidence type="ECO:0000256" key="9">
    <source>
        <dbReference type="ARBA" id="ARBA00022833"/>
    </source>
</evidence>
<keyword evidence="9 16" id="KW-0862">Zinc</keyword>
<dbReference type="InterPro" id="IPR036875">
    <property type="entry name" value="Znf_CCHC_sf"/>
</dbReference>
<feature type="compositionally biased region" description="Gly residues" evidence="18">
    <location>
        <begin position="489"/>
        <end position="498"/>
    </location>
</feature>
<dbReference type="InterPro" id="IPR036612">
    <property type="entry name" value="KH_dom_type_1_sf"/>
</dbReference>
<reference evidence="20 21" key="1">
    <citation type="journal article" date="2018" name="IMA Fungus">
        <title>IMA Genome-F 10: Nine draft genome sequences of Claviceps purpurea s.lat., including C. arundinis, C. humidiphila, and C. cf. spartinae, pseudomolecules for the pitch canker pathogen Fusarium circinatum, draft genome of Davidsoniella eucalypti, Grosmannia galeiformis, Quambalaria eucalypti, and Teratosphaeria destructans.</title>
        <authorList>
            <person name="Wingfield B.D."/>
            <person name="Liu M."/>
            <person name="Nguyen H.D."/>
            <person name="Lane F.A."/>
            <person name="Morgan S.W."/>
            <person name="De Vos L."/>
            <person name="Wilken P.M."/>
            <person name="Duong T.A."/>
            <person name="Aylward J."/>
            <person name="Coetzee M.P."/>
            <person name="Dadej K."/>
            <person name="De Beer Z.W."/>
            <person name="Findlay W."/>
            <person name="Havenga M."/>
            <person name="Kolarik M."/>
            <person name="Menzies J.G."/>
            <person name="Naidoo K."/>
            <person name="Pochopski O."/>
            <person name="Shoukouhi P."/>
            <person name="Santana Q.C."/>
            <person name="Seifert K.A."/>
            <person name="Soal N."/>
            <person name="Steenkamp E.T."/>
            <person name="Tatham C.T."/>
            <person name="van der Nest M.A."/>
            <person name="Wingfield M.J."/>
        </authorList>
    </citation>
    <scope>NUCLEOTIDE SEQUENCE [LARGE SCALE GENOMIC DNA]</scope>
    <source>
        <strain evidence="20">CMW44962</strain>
    </source>
</reference>
<evidence type="ECO:0000256" key="2">
    <source>
        <dbReference type="ARBA" id="ARBA00010382"/>
    </source>
</evidence>
<dbReference type="AlphaFoldDB" id="A0A9W7W5E0"/>
<dbReference type="Pfam" id="PF22675">
    <property type="entry name" value="KH-I_KHDC4-BBP"/>
    <property type="match status" value="1"/>
</dbReference>
<dbReference type="OrthoDB" id="6777263at2759"/>
<name>A0A9W7W5E0_9PEZI</name>
<dbReference type="PANTHER" id="PTHR11208">
    <property type="entry name" value="RNA-BINDING PROTEIN RELATED"/>
    <property type="match status" value="1"/>
</dbReference>
<feature type="coiled-coil region" evidence="17">
    <location>
        <begin position="247"/>
        <end position="299"/>
    </location>
</feature>
<dbReference type="Proteomes" id="UP001138500">
    <property type="component" value="Unassembled WGS sequence"/>
</dbReference>
<evidence type="ECO:0000256" key="6">
    <source>
        <dbReference type="ARBA" id="ARBA00022728"/>
    </source>
</evidence>
<dbReference type="SUPFAM" id="SSF57756">
    <property type="entry name" value="Retrovirus zinc finger-like domains"/>
    <property type="match status" value="1"/>
</dbReference>
<keyword evidence="21" id="KW-1185">Reference proteome</keyword>
<evidence type="ECO:0000313" key="20">
    <source>
        <dbReference type="EMBL" id="KAH9841166.1"/>
    </source>
</evidence>
<feature type="compositionally biased region" description="Basic and acidic residues" evidence="18">
    <location>
        <begin position="37"/>
        <end position="50"/>
    </location>
</feature>
<dbReference type="SMART" id="SM00343">
    <property type="entry name" value="ZnF_C2HC"/>
    <property type="match status" value="2"/>
</dbReference>
<dbReference type="Pfam" id="PF16275">
    <property type="entry name" value="SF1-HH"/>
    <property type="match status" value="1"/>
</dbReference>
<evidence type="ECO:0000256" key="1">
    <source>
        <dbReference type="ARBA" id="ARBA00004123"/>
    </source>
</evidence>
<gene>
    <name evidence="20" type="ORF">Tdes44962_MAKER07887</name>
</gene>
<comment type="function">
    <text evidence="13 16">Necessary for the splicing of pre-mRNA. Has a role in the recognition of the branch site (5'-UACUAAC-3'), the pyrimidine tract and the 3'-splice site at the 3'-end of introns.</text>
</comment>
<evidence type="ECO:0000256" key="17">
    <source>
        <dbReference type="SAM" id="Coils"/>
    </source>
</evidence>
<reference evidence="20 21" key="2">
    <citation type="journal article" date="2021" name="Curr. Genet.">
        <title>Genetic response to nitrogen starvation in the aggressive Eucalyptus foliar pathogen Teratosphaeria destructans.</title>
        <authorList>
            <person name="Havenga M."/>
            <person name="Wingfield B.D."/>
            <person name="Wingfield M.J."/>
            <person name="Dreyer L.L."/>
            <person name="Roets F."/>
            <person name="Aylward J."/>
        </authorList>
    </citation>
    <scope>NUCLEOTIDE SEQUENCE [LARGE SCALE GENOMIC DNA]</scope>
    <source>
        <strain evidence="20">CMW44962</strain>
    </source>
</reference>
<dbReference type="GO" id="GO:0000398">
    <property type="term" value="P:mRNA splicing, via spliceosome"/>
    <property type="evidence" value="ECO:0007669"/>
    <property type="project" value="UniProtKB-UniRule"/>
</dbReference>
<comment type="similarity">
    <text evidence="2 16">Belongs to the BBP/SF1 family.</text>
</comment>
<dbReference type="FunFam" id="4.10.60.10:FF:000030">
    <property type="entry name" value="Branchpoint-bridging protein"/>
    <property type="match status" value="1"/>
</dbReference>
<evidence type="ECO:0000256" key="10">
    <source>
        <dbReference type="ARBA" id="ARBA00022884"/>
    </source>
</evidence>
<comment type="subcellular location">
    <subcellularLocation>
        <location evidence="1 16">Nucleus</location>
    </subcellularLocation>
</comment>
<evidence type="ECO:0000256" key="8">
    <source>
        <dbReference type="ARBA" id="ARBA00022771"/>
    </source>
</evidence>
<keyword evidence="17" id="KW-0175">Coiled coil</keyword>
<keyword evidence="12 16" id="KW-0539">Nucleus</keyword>
<dbReference type="Gene3D" id="4.10.60.10">
    <property type="entry name" value="Zinc finger, CCHC-type"/>
    <property type="match status" value="1"/>
</dbReference>
<dbReference type="Gene3D" id="3.30.1370.10">
    <property type="entry name" value="K Homology domain, type 1"/>
    <property type="match status" value="1"/>
</dbReference>
<evidence type="ECO:0000256" key="4">
    <source>
        <dbReference type="ARBA" id="ARBA00022664"/>
    </source>
</evidence>
<dbReference type="PROSITE" id="PS50158">
    <property type="entry name" value="ZF_CCHC"/>
    <property type="match status" value="2"/>
</dbReference>
<evidence type="ECO:0000259" key="19">
    <source>
        <dbReference type="PROSITE" id="PS50158"/>
    </source>
</evidence>
<dbReference type="InterPro" id="IPR004087">
    <property type="entry name" value="KH_dom"/>
</dbReference>
<feature type="compositionally biased region" description="Pro residues" evidence="18">
    <location>
        <begin position="505"/>
        <end position="523"/>
    </location>
</feature>
<feature type="compositionally biased region" description="Pro residues" evidence="18">
    <location>
        <begin position="423"/>
        <end position="433"/>
    </location>
</feature>
<feature type="domain" description="CCHC-type" evidence="19">
    <location>
        <begin position="326"/>
        <end position="341"/>
    </location>
</feature>
<evidence type="ECO:0000256" key="7">
    <source>
        <dbReference type="ARBA" id="ARBA00022737"/>
    </source>
</evidence>
<evidence type="ECO:0000256" key="16">
    <source>
        <dbReference type="RuleBase" id="RU367126"/>
    </source>
</evidence>
<feature type="compositionally biased region" description="Basic and acidic residues" evidence="18">
    <location>
        <begin position="222"/>
        <end position="232"/>
    </location>
</feature>
<dbReference type="PROSITE" id="PS50084">
    <property type="entry name" value="KH_TYPE_1"/>
    <property type="match status" value="1"/>
</dbReference>
<dbReference type="PANTHER" id="PTHR11208:SF45">
    <property type="entry name" value="SPLICING FACTOR 1"/>
    <property type="match status" value="1"/>
</dbReference>
<dbReference type="SMART" id="SM00322">
    <property type="entry name" value="KH"/>
    <property type="match status" value="1"/>
</dbReference>
<feature type="region of interest" description="Disordered" evidence="18">
    <location>
        <begin position="215"/>
        <end position="236"/>
    </location>
</feature>
<dbReference type="EMBL" id="RIBY02000546">
    <property type="protein sequence ID" value="KAH9841166.1"/>
    <property type="molecule type" value="Genomic_DNA"/>
</dbReference>
<proteinExistence type="inferred from homology"/>
<feature type="compositionally biased region" description="Polar residues" evidence="18">
    <location>
        <begin position="1"/>
        <end position="13"/>
    </location>
</feature>
<dbReference type="InterPro" id="IPR001878">
    <property type="entry name" value="Znf_CCHC"/>
</dbReference>
<comment type="caution">
    <text evidence="20">The sequence shown here is derived from an EMBL/GenBank/DDBJ whole genome shotgun (WGS) entry which is preliminary data.</text>
</comment>
<dbReference type="GO" id="GO:0045131">
    <property type="term" value="F:pre-mRNA branch point binding"/>
    <property type="evidence" value="ECO:0007669"/>
    <property type="project" value="UniProtKB-UniRule"/>
</dbReference>
<dbReference type="GO" id="GO:0003729">
    <property type="term" value="F:mRNA binding"/>
    <property type="evidence" value="ECO:0007669"/>
    <property type="project" value="TreeGrafter"/>
</dbReference>
<evidence type="ECO:0000256" key="12">
    <source>
        <dbReference type="ARBA" id="ARBA00023242"/>
    </source>
</evidence>
<organism evidence="20 21">
    <name type="scientific">Teratosphaeria destructans</name>
    <dbReference type="NCBI Taxonomy" id="418781"/>
    <lineage>
        <taxon>Eukaryota</taxon>
        <taxon>Fungi</taxon>
        <taxon>Dikarya</taxon>
        <taxon>Ascomycota</taxon>
        <taxon>Pezizomycotina</taxon>
        <taxon>Dothideomycetes</taxon>
        <taxon>Dothideomycetidae</taxon>
        <taxon>Mycosphaerellales</taxon>
        <taxon>Teratosphaeriaceae</taxon>
        <taxon>Teratosphaeria</taxon>
    </lineage>
</organism>
<dbReference type="GO" id="GO:0048024">
    <property type="term" value="P:regulation of mRNA splicing, via spliceosome"/>
    <property type="evidence" value="ECO:0007669"/>
    <property type="project" value="TreeGrafter"/>
</dbReference>
<feature type="region of interest" description="Disordered" evidence="18">
    <location>
        <begin position="342"/>
        <end position="523"/>
    </location>
</feature>
<dbReference type="FunFam" id="3.30.1370.10:FF:000024">
    <property type="entry name" value="Branchpoint-bridging protein-like protein"/>
    <property type="match status" value="1"/>
</dbReference>
<accession>A0A9W7W5E0</accession>
<keyword evidence="6 16" id="KW-0747">Spliceosome</keyword>
<dbReference type="InterPro" id="IPR045071">
    <property type="entry name" value="BBP-like"/>
</dbReference>
<keyword evidence="7" id="KW-0677">Repeat</keyword>
<dbReference type="InterPro" id="IPR047086">
    <property type="entry name" value="SF1-HH_sf"/>
</dbReference>
<dbReference type="GO" id="GO:0008270">
    <property type="term" value="F:zinc ion binding"/>
    <property type="evidence" value="ECO:0007669"/>
    <property type="project" value="UniProtKB-UniRule"/>
</dbReference>
<keyword evidence="8 14" id="KW-0863">Zinc-finger</keyword>
<dbReference type="CDD" id="cd02395">
    <property type="entry name" value="KH-I_BBP"/>
    <property type="match status" value="1"/>
</dbReference>
<evidence type="ECO:0000256" key="5">
    <source>
        <dbReference type="ARBA" id="ARBA00022723"/>
    </source>
</evidence>
<keyword evidence="10 15" id="KW-0694">RNA-binding</keyword>
<evidence type="ECO:0000256" key="3">
    <source>
        <dbReference type="ARBA" id="ARBA00017984"/>
    </source>
</evidence>
<evidence type="ECO:0000256" key="18">
    <source>
        <dbReference type="SAM" id="MobiDB-lite"/>
    </source>
</evidence>
<evidence type="ECO:0000256" key="13">
    <source>
        <dbReference type="ARBA" id="ARBA00053279"/>
    </source>
</evidence>
<evidence type="ECO:0000256" key="11">
    <source>
        <dbReference type="ARBA" id="ARBA00023187"/>
    </source>
</evidence>
<dbReference type="InterPro" id="IPR055256">
    <property type="entry name" value="KH_1_KHDC4/BBP-like"/>
</dbReference>
<feature type="region of interest" description="Disordered" evidence="18">
    <location>
        <begin position="1"/>
        <end position="73"/>
    </location>
</feature>
<evidence type="ECO:0000313" key="21">
    <source>
        <dbReference type="Proteomes" id="UP001138500"/>
    </source>
</evidence>
<dbReference type="GO" id="GO:0000243">
    <property type="term" value="C:commitment complex"/>
    <property type="evidence" value="ECO:0007669"/>
    <property type="project" value="UniProtKB-ARBA"/>
</dbReference>
<protein>
    <recommendedName>
        <fullName evidence="3 16">Branchpoint-bridging protein</fullName>
    </recommendedName>
</protein>
<dbReference type="Gene3D" id="6.10.140.1790">
    <property type="match status" value="1"/>
</dbReference>